<dbReference type="Proteomes" id="UP000824782">
    <property type="component" value="Unassembled WGS sequence"/>
</dbReference>
<evidence type="ECO:0000313" key="2">
    <source>
        <dbReference type="EMBL" id="KAG8537023.1"/>
    </source>
</evidence>
<evidence type="ECO:0000256" key="1">
    <source>
        <dbReference type="SAM" id="MobiDB-lite"/>
    </source>
</evidence>
<protein>
    <submittedName>
        <fullName evidence="2">Uncharacterized protein</fullName>
    </submittedName>
</protein>
<reference evidence="2" key="1">
    <citation type="thesis" date="2020" institute="ProQuest LLC" country="789 East Eisenhower Parkway, Ann Arbor, MI, USA">
        <title>Comparative Genomics and Chromosome Evolution.</title>
        <authorList>
            <person name="Mudd A.B."/>
        </authorList>
    </citation>
    <scope>NUCLEOTIDE SEQUENCE</scope>
    <source>
        <strain evidence="2">237g6f4</strain>
        <tissue evidence="2">Blood</tissue>
    </source>
</reference>
<dbReference type="EMBL" id="WNYA01034682">
    <property type="protein sequence ID" value="KAG8537023.1"/>
    <property type="molecule type" value="Genomic_DNA"/>
</dbReference>
<feature type="compositionally biased region" description="Polar residues" evidence="1">
    <location>
        <begin position="108"/>
        <end position="119"/>
    </location>
</feature>
<evidence type="ECO:0000313" key="3">
    <source>
        <dbReference type="Proteomes" id="UP000824782"/>
    </source>
</evidence>
<comment type="caution">
    <text evidence="2">The sequence shown here is derived from an EMBL/GenBank/DDBJ whole genome shotgun (WGS) entry which is preliminary data.</text>
</comment>
<organism evidence="2 3">
    <name type="scientific">Engystomops pustulosus</name>
    <name type="common">Tungara frog</name>
    <name type="synonym">Physalaemus pustulosus</name>
    <dbReference type="NCBI Taxonomy" id="76066"/>
    <lineage>
        <taxon>Eukaryota</taxon>
        <taxon>Metazoa</taxon>
        <taxon>Chordata</taxon>
        <taxon>Craniata</taxon>
        <taxon>Vertebrata</taxon>
        <taxon>Euteleostomi</taxon>
        <taxon>Amphibia</taxon>
        <taxon>Batrachia</taxon>
        <taxon>Anura</taxon>
        <taxon>Neobatrachia</taxon>
        <taxon>Hyloidea</taxon>
        <taxon>Leptodactylidae</taxon>
        <taxon>Leiuperinae</taxon>
        <taxon>Engystomops</taxon>
    </lineage>
</organism>
<name>A0AAV6YSK4_ENGPU</name>
<proteinExistence type="predicted"/>
<keyword evidence="3" id="KW-1185">Reference proteome</keyword>
<sequence length="119" mass="13501">MSPSPTPRYKCAYLFTFGPTTLTLTMNFQPLVTLHHIEEYRGHHRRSRGAVHSLDSTVNTYSFGSFSHFTHSHTNQKKEKEKTKKTQKLTKIKPQTIGSVSLECGGSERTQSLGYNQKA</sequence>
<accession>A0AAV6YSK4</accession>
<feature type="region of interest" description="Disordered" evidence="1">
    <location>
        <begin position="100"/>
        <end position="119"/>
    </location>
</feature>
<gene>
    <name evidence="2" type="ORF">GDO81_025190</name>
</gene>
<dbReference type="AlphaFoldDB" id="A0AAV6YSK4"/>
<feature type="region of interest" description="Disordered" evidence="1">
    <location>
        <begin position="67"/>
        <end position="89"/>
    </location>
</feature>